<keyword evidence="10" id="KW-1185">Reference proteome</keyword>
<evidence type="ECO:0000313" key="10">
    <source>
        <dbReference type="Proteomes" id="UP001501166"/>
    </source>
</evidence>
<accession>A0ABN0X9P9</accession>
<keyword evidence="2" id="KW-0858">Xylan degradation</keyword>
<dbReference type="Pfam" id="PF00331">
    <property type="entry name" value="Glyco_hydro_10"/>
    <property type="match status" value="1"/>
</dbReference>
<keyword evidence="6 7" id="KW-0624">Polysaccharide degradation</keyword>
<reference evidence="9 10" key="1">
    <citation type="journal article" date="2019" name="Int. J. Syst. Evol. Microbiol.">
        <title>The Global Catalogue of Microorganisms (GCM) 10K type strain sequencing project: providing services to taxonomists for standard genome sequencing and annotation.</title>
        <authorList>
            <consortium name="The Broad Institute Genomics Platform"/>
            <consortium name="The Broad Institute Genome Sequencing Center for Infectious Disease"/>
            <person name="Wu L."/>
            <person name="Ma J."/>
        </authorList>
    </citation>
    <scope>NUCLEOTIDE SEQUENCE [LARGE SCALE GENOMIC DNA]</scope>
    <source>
        <strain evidence="9 10">JCM 12662</strain>
    </source>
</reference>
<evidence type="ECO:0000313" key="9">
    <source>
        <dbReference type="EMBL" id="GAA0358812.1"/>
    </source>
</evidence>
<dbReference type="Gene3D" id="3.20.20.80">
    <property type="entry name" value="Glycosidases"/>
    <property type="match status" value="1"/>
</dbReference>
<dbReference type="SUPFAM" id="SSF51445">
    <property type="entry name" value="(Trans)glycosidases"/>
    <property type="match status" value="1"/>
</dbReference>
<dbReference type="RefSeq" id="WP_343754455.1">
    <property type="nucleotide sequence ID" value="NZ_BAAACW010000056.1"/>
</dbReference>
<dbReference type="SMART" id="SM00633">
    <property type="entry name" value="Glyco_10"/>
    <property type="match status" value="1"/>
</dbReference>
<dbReference type="InterPro" id="IPR017853">
    <property type="entry name" value="GH"/>
</dbReference>
<gene>
    <name evidence="9" type="ORF">GCM10008932_09400</name>
</gene>
<sequence length="331" mass="38667">MTNKLITLKEAYKDYFKIGVAVNPDTLKNDGELIRTQFNSLTAENLMKPEELQPEEGRFTFEGADQIVQFAKENGMAMRGHTLLWHNQTPDWFFKDGDKTASRELALERMKTHIDTVLERYTDGFYAWDVVNEVIEDKGTDILRQSQWLEVVGEDFIEKAFQFAREASPEMGLFINDYNESHPEKRDKYYTLIKQLVDKGTPIDGVGLQAHWGLEDPSLDNIRAAIEKYASLGLTLQVTEMDVSVFNYDDRRTDLTEPTSEMLEKQAERYDAFFKLFREYSEHIDSVTLWAASDRYNWLNDFPVRGRKNWPMLFDENNQPKESFNRITAFK</sequence>
<comment type="catalytic activity">
    <reaction evidence="1 7">
        <text>Endohydrolysis of (1-&gt;4)-beta-D-xylosidic linkages in xylans.</text>
        <dbReference type="EC" id="3.2.1.8"/>
    </reaction>
</comment>
<comment type="similarity">
    <text evidence="7">Belongs to the glycosyl hydrolase 10 (cellulase F) family.</text>
</comment>
<evidence type="ECO:0000256" key="3">
    <source>
        <dbReference type="ARBA" id="ARBA00022801"/>
    </source>
</evidence>
<evidence type="ECO:0000256" key="2">
    <source>
        <dbReference type="ARBA" id="ARBA00022651"/>
    </source>
</evidence>
<dbReference type="PANTHER" id="PTHR31490">
    <property type="entry name" value="GLYCOSYL HYDROLASE"/>
    <property type="match status" value="1"/>
</dbReference>
<evidence type="ECO:0000256" key="7">
    <source>
        <dbReference type="RuleBase" id="RU361174"/>
    </source>
</evidence>
<evidence type="ECO:0000256" key="6">
    <source>
        <dbReference type="ARBA" id="ARBA00023326"/>
    </source>
</evidence>
<name>A0ABN0X9P9_9LACT</name>
<dbReference type="InterPro" id="IPR044846">
    <property type="entry name" value="GH10"/>
</dbReference>
<comment type="caution">
    <text evidence="9">The sequence shown here is derived from an EMBL/GenBank/DDBJ whole genome shotgun (WGS) entry which is preliminary data.</text>
</comment>
<dbReference type="EMBL" id="BAAACW010000056">
    <property type="protein sequence ID" value="GAA0358812.1"/>
    <property type="molecule type" value="Genomic_DNA"/>
</dbReference>
<evidence type="ECO:0000256" key="5">
    <source>
        <dbReference type="ARBA" id="ARBA00023295"/>
    </source>
</evidence>
<keyword evidence="5 7" id="KW-0326">Glycosidase</keyword>
<proteinExistence type="inferred from homology"/>
<dbReference type="PANTHER" id="PTHR31490:SF90">
    <property type="entry name" value="ENDO-1,4-BETA-XYLANASE A"/>
    <property type="match status" value="1"/>
</dbReference>
<feature type="domain" description="GH10" evidence="8">
    <location>
        <begin position="2"/>
        <end position="330"/>
    </location>
</feature>
<evidence type="ECO:0000256" key="1">
    <source>
        <dbReference type="ARBA" id="ARBA00000681"/>
    </source>
</evidence>
<evidence type="ECO:0000259" key="8">
    <source>
        <dbReference type="PROSITE" id="PS51760"/>
    </source>
</evidence>
<dbReference type="PROSITE" id="PS51760">
    <property type="entry name" value="GH10_2"/>
    <property type="match status" value="1"/>
</dbReference>
<keyword evidence="3 7" id="KW-0378">Hydrolase</keyword>
<dbReference type="InterPro" id="IPR001000">
    <property type="entry name" value="GH10_dom"/>
</dbReference>
<dbReference type="PRINTS" id="PR00134">
    <property type="entry name" value="GLHYDRLASE10"/>
</dbReference>
<dbReference type="EC" id="3.2.1.8" evidence="7"/>
<protein>
    <recommendedName>
        <fullName evidence="7">Beta-xylanase</fullName>
        <ecNumber evidence="7">3.2.1.8</ecNumber>
    </recommendedName>
</protein>
<evidence type="ECO:0000256" key="4">
    <source>
        <dbReference type="ARBA" id="ARBA00023277"/>
    </source>
</evidence>
<keyword evidence="4 7" id="KW-0119">Carbohydrate metabolism</keyword>
<dbReference type="Proteomes" id="UP001501166">
    <property type="component" value="Unassembled WGS sequence"/>
</dbReference>
<organism evidence="9 10">
    <name type="scientific">Alkalibacterium iburiense</name>
    <dbReference type="NCBI Taxonomy" id="290589"/>
    <lineage>
        <taxon>Bacteria</taxon>
        <taxon>Bacillati</taxon>
        <taxon>Bacillota</taxon>
        <taxon>Bacilli</taxon>
        <taxon>Lactobacillales</taxon>
        <taxon>Carnobacteriaceae</taxon>
        <taxon>Alkalibacterium</taxon>
    </lineage>
</organism>